<dbReference type="Proteomes" id="UP000199820">
    <property type="component" value="Unassembled WGS sequence"/>
</dbReference>
<reference evidence="1 2" key="1">
    <citation type="submission" date="2016-10" db="EMBL/GenBank/DDBJ databases">
        <authorList>
            <person name="de Groot N.N."/>
        </authorList>
    </citation>
    <scope>NUCLEOTIDE SEQUENCE [LARGE SCALE GENOMIC DNA]</scope>
    <source>
        <strain evidence="1 2">KH1P1</strain>
    </source>
</reference>
<evidence type="ECO:0000313" key="2">
    <source>
        <dbReference type="Proteomes" id="UP000199820"/>
    </source>
</evidence>
<evidence type="ECO:0000313" key="1">
    <source>
        <dbReference type="EMBL" id="SES88225.1"/>
    </source>
</evidence>
<gene>
    <name evidence="1" type="ORF">SAMN04487771_100158</name>
</gene>
<organism evidence="1 2">
    <name type="scientific">[Clostridium] aminophilum</name>
    <dbReference type="NCBI Taxonomy" id="1526"/>
    <lineage>
        <taxon>Bacteria</taxon>
        <taxon>Bacillati</taxon>
        <taxon>Bacillota</taxon>
        <taxon>Clostridia</taxon>
        <taxon>Lachnospirales</taxon>
        <taxon>Lachnospiraceae</taxon>
    </lineage>
</organism>
<proteinExistence type="predicted"/>
<accession>A0A1I0A2C8</accession>
<dbReference type="EMBL" id="FOIL01000001">
    <property type="protein sequence ID" value="SES88225.1"/>
    <property type="molecule type" value="Genomic_DNA"/>
</dbReference>
<dbReference type="AlphaFoldDB" id="A0A1I0A2C8"/>
<protein>
    <submittedName>
        <fullName evidence="1">Uncharacterized protein</fullName>
    </submittedName>
</protein>
<dbReference type="RefSeq" id="WP_278280316.1">
    <property type="nucleotide sequence ID" value="NZ_FOIL01000001.1"/>
</dbReference>
<sequence length="44" mass="5162">MKHIVVDLEMNNIRQKSEARRICTMETISLWWGVMMLQAAITGR</sequence>
<name>A0A1I0A2C8_9FIRM</name>
<keyword evidence="2" id="KW-1185">Reference proteome</keyword>